<dbReference type="SUPFAM" id="SSF54909">
    <property type="entry name" value="Dimeric alpha+beta barrel"/>
    <property type="match status" value="1"/>
</dbReference>
<dbReference type="InterPro" id="IPR011008">
    <property type="entry name" value="Dimeric_a/b-barrel"/>
</dbReference>
<dbReference type="RefSeq" id="WP_078044720.1">
    <property type="nucleotide sequence ID" value="NZ_NHNI01000001.1"/>
</dbReference>
<comment type="caution">
    <text evidence="4">The sequence shown here is derived from an EMBL/GenBank/DDBJ whole genome shotgun (WGS) entry which is preliminary data.</text>
</comment>
<feature type="domain" description="Stress-response A/B barrel" evidence="3">
    <location>
        <begin position="38"/>
        <end position="134"/>
    </location>
</feature>
<protein>
    <submittedName>
        <fullName evidence="4">Stress protein</fullName>
    </submittedName>
</protein>
<accession>A0A266QE29</accession>
<feature type="signal peptide" evidence="2">
    <location>
        <begin position="1"/>
        <end position="26"/>
    </location>
</feature>
<reference evidence="5" key="1">
    <citation type="submission" date="2017-05" db="EMBL/GenBank/DDBJ databases">
        <authorList>
            <person name="Barney B.M."/>
        </authorList>
    </citation>
    <scope>NUCLEOTIDE SEQUENCE [LARGE SCALE GENOMIC DNA]</scope>
    <source>
        <strain evidence="5">PSBB022</strain>
    </source>
</reference>
<evidence type="ECO:0000259" key="3">
    <source>
        <dbReference type="PROSITE" id="PS51502"/>
    </source>
</evidence>
<name>A0A266QE29_9GAMM</name>
<evidence type="ECO:0000256" key="2">
    <source>
        <dbReference type="SAM" id="SignalP"/>
    </source>
</evidence>
<dbReference type="Proteomes" id="UP000216101">
    <property type="component" value="Unassembled WGS sequence"/>
</dbReference>
<evidence type="ECO:0000313" key="4">
    <source>
        <dbReference type="EMBL" id="OZY87619.1"/>
    </source>
</evidence>
<feature type="chain" id="PRO_5012876484" evidence="2">
    <location>
        <begin position="27"/>
        <end position="138"/>
    </location>
</feature>
<dbReference type="InterPro" id="IPR006311">
    <property type="entry name" value="TAT_signal"/>
</dbReference>
<proteinExistence type="predicted"/>
<dbReference type="AlphaFoldDB" id="A0A266QE29"/>
<sequence>MTTTRRDFMTTTAIAGAALMAGDALAKPATGTTAMPKLLHHVFFWLKNPDSKADRDQLIAGIKTLAAIETVRSFHVGVPASTEKREVVDNSYQVSELLGFDDVAGQDIYQVHPIHQKFVEENQHLWSKVVVYDVLASE</sequence>
<dbReference type="InterPro" id="IPR019546">
    <property type="entry name" value="TAT_signal_bac_arc"/>
</dbReference>
<dbReference type="NCBIfam" id="TIGR01409">
    <property type="entry name" value="TAT_signal_seq"/>
    <property type="match status" value="1"/>
</dbReference>
<keyword evidence="1 2" id="KW-0732">Signal</keyword>
<dbReference type="SMART" id="SM00886">
    <property type="entry name" value="Dabb"/>
    <property type="match status" value="1"/>
</dbReference>
<evidence type="ECO:0000313" key="5">
    <source>
        <dbReference type="Proteomes" id="UP000216101"/>
    </source>
</evidence>
<dbReference type="STRING" id="1209072.GCA_000766945_01844"/>
<dbReference type="PROSITE" id="PS51502">
    <property type="entry name" value="S_R_A_B_BARREL"/>
    <property type="match status" value="1"/>
</dbReference>
<keyword evidence="5" id="KW-1185">Reference proteome</keyword>
<dbReference type="Pfam" id="PF07876">
    <property type="entry name" value="Dabb"/>
    <property type="match status" value="1"/>
</dbReference>
<dbReference type="Gene3D" id="3.30.70.100">
    <property type="match status" value="1"/>
</dbReference>
<evidence type="ECO:0000256" key="1">
    <source>
        <dbReference type="ARBA" id="ARBA00022729"/>
    </source>
</evidence>
<organism evidence="4 5">
    <name type="scientific">Cellvibrio mixtus</name>
    <dbReference type="NCBI Taxonomy" id="39650"/>
    <lineage>
        <taxon>Bacteria</taxon>
        <taxon>Pseudomonadati</taxon>
        <taxon>Pseudomonadota</taxon>
        <taxon>Gammaproteobacteria</taxon>
        <taxon>Cellvibrionales</taxon>
        <taxon>Cellvibrionaceae</taxon>
        <taxon>Cellvibrio</taxon>
    </lineage>
</organism>
<dbReference type="PROSITE" id="PS51318">
    <property type="entry name" value="TAT"/>
    <property type="match status" value="1"/>
</dbReference>
<dbReference type="EMBL" id="NHNI01000001">
    <property type="protein sequence ID" value="OZY87619.1"/>
    <property type="molecule type" value="Genomic_DNA"/>
</dbReference>
<dbReference type="InterPro" id="IPR013097">
    <property type="entry name" value="Dabb"/>
</dbReference>
<gene>
    <name evidence="4" type="ORF">CBP51_11805</name>
</gene>